<sequence length="73" mass="8014">MLTRGSTSSSKKGIKMSLVKRLVWNPQNGPPTKQLRSKIMVAIFNKPPGPLLASSVKDEQVMFRLLVLESSCG</sequence>
<organism evidence="1 2">
    <name type="scientific">Cichorium intybus</name>
    <name type="common">Chicory</name>
    <dbReference type="NCBI Taxonomy" id="13427"/>
    <lineage>
        <taxon>Eukaryota</taxon>
        <taxon>Viridiplantae</taxon>
        <taxon>Streptophyta</taxon>
        <taxon>Embryophyta</taxon>
        <taxon>Tracheophyta</taxon>
        <taxon>Spermatophyta</taxon>
        <taxon>Magnoliopsida</taxon>
        <taxon>eudicotyledons</taxon>
        <taxon>Gunneridae</taxon>
        <taxon>Pentapetalae</taxon>
        <taxon>asterids</taxon>
        <taxon>campanulids</taxon>
        <taxon>Asterales</taxon>
        <taxon>Asteraceae</taxon>
        <taxon>Cichorioideae</taxon>
        <taxon>Cichorieae</taxon>
        <taxon>Cichoriinae</taxon>
        <taxon>Cichorium</taxon>
    </lineage>
</organism>
<evidence type="ECO:0000313" key="1">
    <source>
        <dbReference type="EMBL" id="KAI3751348.1"/>
    </source>
</evidence>
<accession>A0ACB9DY34</accession>
<dbReference type="Proteomes" id="UP001055811">
    <property type="component" value="Linkage Group LG04"/>
</dbReference>
<proteinExistence type="predicted"/>
<gene>
    <name evidence="1" type="ORF">L2E82_22431</name>
</gene>
<protein>
    <submittedName>
        <fullName evidence="1">Uncharacterized protein</fullName>
    </submittedName>
</protein>
<reference evidence="1 2" key="2">
    <citation type="journal article" date="2022" name="Mol. Ecol. Resour.">
        <title>The genomes of chicory, endive, great burdock and yacon provide insights into Asteraceae paleo-polyploidization history and plant inulin production.</title>
        <authorList>
            <person name="Fan W."/>
            <person name="Wang S."/>
            <person name="Wang H."/>
            <person name="Wang A."/>
            <person name="Jiang F."/>
            <person name="Liu H."/>
            <person name="Zhao H."/>
            <person name="Xu D."/>
            <person name="Zhang Y."/>
        </authorList>
    </citation>
    <scope>NUCLEOTIDE SEQUENCE [LARGE SCALE GENOMIC DNA]</scope>
    <source>
        <strain evidence="2">cv. Punajuju</strain>
        <tissue evidence="1">Leaves</tissue>
    </source>
</reference>
<evidence type="ECO:0000313" key="2">
    <source>
        <dbReference type="Proteomes" id="UP001055811"/>
    </source>
</evidence>
<comment type="caution">
    <text evidence="1">The sequence shown here is derived from an EMBL/GenBank/DDBJ whole genome shotgun (WGS) entry which is preliminary data.</text>
</comment>
<dbReference type="EMBL" id="CM042012">
    <property type="protein sequence ID" value="KAI3751348.1"/>
    <property type="molecule type" value="Genomic_DNA"/>
</dbReference>
<reference evidence="2" key="1">
    <citation type="journal article" date="2022" name="Mol. Ecol. Resour.">
        <title>The genomes of chicory, endive, great burdock and yacon provide insights into Asteraceae palaeo-polyploidization history and plant inulin production.</title>
        <authorList>
            <person name="Fan W."/>
            <person name="Wang S."/>
            <person name="Wang H."/>
            <person name="Wang A."/>
            <person name="Jiang F."/>
            <person name="Liu H."/>
            <person name="Zhao H."/>
            <person name="Xu D."/>
            <person name="Zhang Y."/>
        </authorList>
    </citation>
    <scope>NUCLEOTIDE SEQUENCE [LARGE SCALE GENOMIC DNA]</scope>
    <source>
        <strain evidence="2">cv. Punajuju</strain>
    </source>
</reference>
<keyword evidence="2" id="KW-1185">Reference proteome</keyword>
<name>A0ACB9DY34_CICIN</name>